<name>I0HQW6_RUBGI</name>
<dbReference type="Pfam" id="PF00512">
    <property type="entry name" value="HisKA"/>
    <property type="match status" value="1"/>
</dbReference>
<dbReference type="SMART" id="SM00448">
    <property type="entry name" value="REC"/>
    <property type="match status" value="1"/>
</dbReference>
<dbReference type="FunFam" id="1.10.287.130:FF:000001">
    <property type="entry name" value="Two-component sensor histidine kinase"/>
    <property type="match status" value="1"/>
</dbReference>
<comment type="subcellular location">
    <subcellularLocation>
        <location evidence="2">Cell inner membrane</location>
        <topology evidence="2">Multi-pass membrane protein</topology>
    </subcellularLocation>
</comment>
<evidence type="ECO:0000256" key="2">
    <source>
        <dbReference type="ARBA" id="ARBA00004429"/>
    </source>
</evidence>
<dbReference type="Pfam" id="PF00072">
    <property type="entry name" value="Response_reg"/>
    <property type="match status" value="1"/>
</dbReference>
<dbReference type="EC" id="2.7.13.3" evidence="3"/>
<evidence type="ECO:0000256" key="1">
    <source>
        <dbReference type="ARBA" id="ARBA00000085"/>
    </source>
</evidence>
<dbReference type="InterPro" id="IPR003661">
    <property type="entry name" value="HisK_dim/P_dom"/>
</dbReference>
<dbReference type="PANTHER" id="PTHR43547">
    <property type="entry name" value="TWO-COMPONENT HISTIDINE KINASE"/>
    <property type="match status" value="1"/>
</dbReference>
<evidence type="ECO:0000259" key="11">
    <source>
        <dbReference type="PROSITE" id="PS50110"/>
    </source>
</evidence>
<evidence type="ECO:0000256" key="5">
    <source>
        <dbReference type="ARBA" id="ARBA00022679"/>
    </source>
</evidence>
<accession>I0HQW6</accession>
<evidence type="ECO:0000256" key="7">
    <source>
        <dbReference type="ARBA" id="ARBA00023012"/>
    </source>
</evidence>
<dbReference type="Pfam" id="PF08448">
    <property type="entry name" value="PAS_4"/>
    <property type="match status" value="1"/>
</dbReference>
<dbReference type="RefSeq" id="WP_014428266.1">
    <property type="nucleotide sequence ID" value="NC_017075.1"/>
</dbReference>
<dbReference type="PROSITE" id="PS50109">
    <property type="entry name" value="HIS_KIN"/>
    <property type="match status" value="1"/>
</dbReference>
<evidence type="ECO:0000259" key="10">
    <source>
        <dbReference type="PROSITE" id="PS50109"/>
    </source>
</evidence>
<dbReference type="PANTHER" id="PTHR43547:SF2">
    <property type="entry name" value="HYBRID SIGNAL TRANSDUCTION HISTIDINE KINASE C"/>
    <property type="match status" value="1"/>
</dbReference>
<dbReference type="FunFam" id="3.30.565.10:FF:000006">
    <property type="entry name" value="Sensor histidine kinase WalK"/>
    <property type="match status" value="1"/>
</dbReference>
<dbReference type="Pfam" id="PF02518">
    <property type="entry name" value="HATPase_c"/>
    <property type="match status" value="1"/>
</dbReference>
<evidence type="ECO:0000256" key="9">
    <source>
        <dbReference type="PROSITE-ProRule" id="PRU00169"/>
    </source>
</evidence>
<dbReference type="CDD" id="cd00082">
    <property type="entry name" value="HisKA"/>
    <property type="match status" value="1"/>
</dbReference>
<dbReference type="InterPro" id="IPR036097">
    <property type="entry name" value="HisK_dim/P_sf"/>
</dbReference>
<organism evidence="12 13">
    <name type="scientific">Rubrivivax gelatinosus (strain NBRC 100245 / IL144)</name>
    <dbReference type="NCBI Taxonomy" id="983917"/>
    <lineage>
        <taxon>Bacteria</taxon>
        <taxon>Pseudomonadati</taxon>
        <taxon>Pseudomonadota</taxon>
        <taxon>Betaproteobacteria</taxon>
        <taxon>Burkholderiales</taxon>
        <taxon>Sphaerotilaceae</taxon>
        <taxon>Rubrivivax</taxon>
    </lineage>
</organism>
<feature type="modified residue" description="4-aspartylphosphate" evidence="9">
    <location>
        <position position="424"/>
    </location>
</feature>
<dbReference type="InterPro" id="IPR004358">
    <property type="entry name" value="Sig_transdc_His_kin-like_C"/>
</dbReference>
<dbReference type="SMART" id="SM00388">
    <property type="entry name" value="HisKA"/>
    <property type="match status" value="1"/>
</dbReference>
<dbReference type="CDD" id="cd00075">
    <property type="entry name" value="HATPase"/>
    <property type="match status" value="1"/>
</dbReference>
<reference evidence="12 13" key="1">
    <citation type="journal article" date="2012" name="J. Bacteriol.">
        <title>Complete genome sequence of phototrophic betaproteobacterium Rubrivivax gelatinosus IL144.</title>
        <authorList>
            <person name="Nagashima S."/>
            <person name="Kamimura A."/>
            <person name="Shimizu T."/>
            <person name="Nakamura-isaki S."/>
            <person name="Aono E."/>
            <person name="Sakamoto K."/>
            <person name="Ichikawa N."/>
            <person name="Nakazawa H."/>
            <person name="Sekine M."/>
            <person name="Yamazaki S."/>
            <person name="Fujita N."/>
            <person name="Shimada K."/>
            <person name="Hanada S."/>
            <person name="Nagashima K.V.P."/>
        </authorList>
    </citation>
    <scope>NUCLEOTIDE SEQUENCE [LARGE SCALE GENOMIC DNA]</scope>
    <source>
        <strain evidence="13">NBRC 100245 / IL144</strain>
    </source>
</reference>
<dbReference type="SMART" id="SM00387">
    <property type="entry name" value="HATPase_c"/>
    <property type="match status" value="1"/>
</dbReference>
<dbReference type="SUPFAM" id="SSF47384">
    <property type="entry name" value="Homodimeric domain of signal transducing histidine kinase"/>
    <property type="match status" value="1"/>
</dbReference>
<keyword evidence="13" id="KW-1185">Reference proteome</keyword>
<feature type="domain" description="Response regulatory" evidence="11">
    <location>
        <begin position="375"/>
        <end position="491"/>
    </location>
</feature>
<keyword evidence="8" id="KW-0472">Membrane</keyword>
<dbReference type="KEGG" id="rge:RGE_20620"/>
<comment type="catalytic activity">
    <reaction evidence="1">
        <text>ATP + protein L-histidine = ADP + protein N-phospho-L-histidine.</text>
        <dbReference type="EC" id="2.7.13.3"/>
    </reaction>
</comment>
<proteinExistence type="predicted"/>
<dbReference type="Proteomes" id="UP000007883">
    <property type="component" value="Chromosome"/>
</dbReference>
<evidence type="ECO:0000256" key="8">
    <source>
        <dbReference type="ARBA" id="ARBA00023136"/>
    </source>
</evidence>
<evidence type="ECO:0000313" key="13">
    <source>
        <dbReference type="Proteomes" id="UP000007883"/>
    </source>
</evidence>
<dbReference type="InterPro" id="IPR005467">
    <property type="entry name" value="His_kinase_dom"/>
</dbReference>
<dbReference type="SUPFAM" id="SSF55874">
    <property type="entry name" value="ATPase domain of HSP90 chaperone/DNA topoisomerase II/histidine kinase"/>
    <property type="match status" value="1"/>
</dbReference>
<keyword evidence="7" id="KW-0902">Two-component regulatory system</keyword>
<dbReference type="Gene3D" id="3.40.50.2300">
    <property type="match status" value="1"/>
</dbReference>
<keyword evidence="6" id="KW-0418">Kinase</keyword>
<dbReference type="InterPro" id="IPR036890">
    <property type="entry name" value="HATPase_C_sf"/>
</dbReference>
<evidence type="ECO:0000256" key="4">
    <source>
        <dbReference type="ARBA" id="ARBA00022553"/>
    </source>
</evidence>
<dbReference type="PATRIC" id="fig|983917.3.peg.1991"/>
<dbReference type="InterPro" id="IPR011006">
    <property type="entry name" value="CheY-like_superfamily"/>
</dbReference>
<evidence type="ECO:0000256" key="6">
    <source>
        <dbReference type="ARBA" id="ARBA00022777"/>
    </source>
</evidence>
<dbReference type="eggNOG" id="COG0784">
    <property type="taxonomic scope" value="Bacteria"/>
</dbReference>
<keyword evidence="4 9" id="KW-0597">Phosphoprotein</keyword>
<evidence type="ECO:0000256" key="3">
    <source>
        <dbReference type="ARBA" id="ARBA00012438"/>
    </source>
</evidence>
<dbReference type="InterPro" id="IPR003594">
    <property type="entry name" value="HATPase_dom"/>
</dbReference>
<dbReference type="PROSITE" id="PS50110">
    <property type="entry name" value="RESPONSE_REGULATORY"/>
    <property type="match status" value="1"/>
</dbReference>
<dbReference type="Gene3D" id="3.30.565.10">
    <property type="entry name" value="Histidine kinase-like ATPase, C-terminal domain"/>
    <property type="match status" value="1"/>
</dbReference>
<dbReference type="Gene3D" id="1.10.287.130">
    <property type="match status" value="1"/>
</dbReference>
<gene>
    <name evidence="12" type="ordered locus">RGE_20620</name>
</gene>
<dbReference type="GO" id="GO:0005886">
    <property type="term" value="C:plasma membrane"/>
    <property type="evidence" value="ECO:0007669"/>
    <property type="project" value="UniProtKB-SubCell"/>
</dbReference>
<dbReference type="PRINTS" id="PR00344">
    <property type="entry name" value="BCTRLSENSOR"/>
</dbReference>
<dbReference type="InterPro" id="IPR013656">
    <property type="entry name" value="PAS_4"/>
</dbReference>
<protein>
    <recommendedName>
        <fullName evidence="3">histidine kinase</fullName>
        <ecNumber evidence="3">2.7.13.3</ecNumber>
    </recommendedName>
</protein>
<dbReference type="GO" id="GO:0000155">
    <property type="term" value="F:phosphorelay sensor kinase activity"/>
    <property type="evidence" value="ECO:0007669"/>
    <property type="project" value="InterPro"/>
</dbReference>
<dbReference type="HOGENOM" id="CLU_000445_114_15_4"/>
<dbReference type="InterPro" id="IPR001789">
    <property type="entry name" value="Sig_transdc_resp-reg_receiver"/>
</dbReference>
<dbReference type="Gene3D" id="3.30.450.20">
    <property type="entry name" value="PAS domain"/>
    <property type="match status" value="1"/>
</dbReference>
<dbReference type="SUPFAM" id="SSF52172">
    <property type="entry name" value="CheY-like"/>
    <property type="match status" value="1"/>
</dbReference>
<dbReference type="AlphaFoldDB" id="I0HQW6"/>
<sequence length="498" mass="53352">MPAGIALLEGPEHVFALANPLYQSIVGGRAVVGRPIRDALPELEQQPFLALLDEVYRRGTAHVGTGEVALLADTRGELSPRHFNYVFQPTHDGAGQTTGILVFCYEVSDQVRAQRHSEALTRQLQQEHQRKDEFLAMLAHELRNPLAPISSAAELLRGGHLDAAATAAAAAVIVRQVRHMTALVDDLLDVSRVTRGLVEIERRPQWMGAVVLDAVEQVRPLIDARGHTLTLELPEPSPQVQGDRKRLVQIVANLLTNAAKYTPDSGEIRLAMSADDGRVELSVADDGIGIPAELLSHVFEPFVQARRSKDRGDGGLGIGLALVKSLTELHGGTVECESAGSGRGSRFTVRLPCTEAADPPAAPDAAADGSGLGHRILVVDDNVDAAQMLAMLLRGSGHEVLVETRPLEVVSRAEAYRPDVALLDIGLPELDGCELATRLRARATTAHTVLVAISGYGQAADRERARRAGFDHYLVKPVDFDVLEALLGQAGGAATHEG</sequence>
<feature type="domain" description="Histidine kinase" evidence="10">
    <location>
        <begin position="137"/>
        <end position="355"/>
    </location>
</feature>
<dbReference type="eggNOG" id="COG2205">
    <property type="taxonomic scope" value="Bacteria"/>
</dbReference>
<dbReference type="EMBL" id="AP012320">
    <property type="protein sequence ID" value="BAL95403.1"/>
    <property type="molecule type" value="Genomic_DNA"/>
</dbReference>
<dbReference type="STRING" id="983917.RGE_20620"/>
<evidence type="ECO:0000313" key="12">
    <source>
        <dbReference type="EMBL" id="BAL95403.1"/>
    </source>
</evidence>
<keyword evidence="5" id="KW-0808">Transferase</keyword>